<protein>
    <recommendedName>
        <fullName evidence="1">Cupin type-2 domain-containing protein</fullName>
    </recommendedName>
</protein>
<dbReference type="InterPro" id="IPR047142">
    <property type="entry name" value="OryJ/VirC-like"/>
</dbReference>
<dbReference type="Proteomes" id="UP001610563">
    <property type="component" value="Unassembled WGS sequence"/>
</dbReference>
<dbReference type="PANTHER" id="PTHR36156">
    <property type="entry name" value="SLR2101 PROTEIN"/>
    <property type="match status" value="1"/>
</dbReference>
<organism evidence="2 3">
    <name type="scientific">Aspergillus keveii</name>
    <dbReference type="NCBI Taxonomy" id="714993"/>
    <lineage>
        <taxon>Eukaryota</taxon>
        <taxon>Fungi</taxon>
        <taxon>Dikarya</taxon>
        <taxon>Ascomycota</taxon>
        <taxon>Pezizomycotina</taxon>
        <taxon>Eurotiomycetes</taxon>
        <taxon>Eurotiomycetidae</taxon>
        <taxon>Eurotiales</taxon>
        <taxon>Aspergillaceae</taxon>
        <taxon>Aspergillus</taxon>
        <taxon>Aspergillus subgen. Nidulantes</taxon>
    </lineage>
</organism>
<dbReference type="InterPro" id="IPR011051">
    <property type="entry name" value="RmlC_Cupin_sf"/>
</dbReference>
<dbReference type="PANTHER" id="PTHR36156:SF3">
    <property type="entry name" value="CUPIN 2 CONSERVED BARREL DOMAIN-CONTAINING PROTEIN"/>
    <property type="match status" value="1"/>
</dbReference>
<dbReference type="SUPFAM" id="SSF51182">
    <property type="entry name" value="RmlC-like cupins"/>
    <property type="match status" value="1"/>
</dbReference>
<dbReference type="Pfam" id="PF07883">
    <property type="entry name" value="Cupin_2"/>
    <property type="match status" value="1"/>
</dbReference>
<feature type="domain" description="Cupin type-2" evidence="1">
    <location>
        <begin position="87"/>
        <end position="146"/>
    </location>
</feature>
<dbReference type="Gene3D" id="2.60.120.10">
    <property type="entry name" value="Jelly Rolls"/>
    <property type="match status" value="1"/>
</dbReference>
<keyword evidence="3" id="KW-1185">Reference proteome</keyword>
<dbReference type="InterPro" id="IPR013096">
    <property type="entry name" value="Cupin_2"/>
</dbReference>
<dbReference type="CDD" id="cd02231">
    <property type="entry name" value="cupin_BLL6423-like"/>
    <property type="match status" value="1"/>
</dbReference>
<proteinExistence type="predicted"/>
<dbReference type="EMBL" id="JBFTWV010000249">
    <property type="protein sequence ID" value="KAL2783288.1"/>
    <property type="molecule type" value="Genomic_DNA"/>
</dbReference>
<reference evidence="2 3" key="1">
    <citation type="submission" date="2024-07" db="EMBL/GenBank/DDBJ databases">
        <title>Section-level genome sequencing and comparative genomics of Aspergillus sections Usti and Cavernicolus.</title>
        <authorList>
            <consortium name="Lawrence Berkeley National Laboratory"/>
            <person name="Nybo J.L."/>
            <person name="Vesth T.C."/>
            <person name="Theobald S."/>
            <person name="Frisvad J.C."/>
            <person name="Larsen T.O."/>
            <person name="Kjaerboelling I."/>
            <person name="Rothschild-Mancinelli K."/>
            <person name="Lyhne E.K."/>
            <person name="Kogle M.E."/>
            <person name="Barry K."/>
            <person name="Clum A."/>
            <person name="Na H."/>
            <person name="Ledsgaard L."/>
            <person name="Lin J."/>
            <person name="Lipzen A."/>
            <person name="Kuo A."/>
            <person name="Riley R."/>
            <person name="Mondo S."/>
            <person name="Labutti K."/>
            <person name="Haridas S."/>
            <person name="Pangalinan J."/>
            <person name="Salamov A.A."/>
            <person name="Simmons B.A."/>
            <person name="Magnuson J.K."/>
            <person name="Chen J."/>
            <person name="Drula E."/>
            <person name="Henrissat B."/>
            <person name="Wiebenga A."/>
            <person name="Lubbers R.J."/>
            <person name="Gomes A.C."/>
            <person name="Makela M.R."/>
            <person name="Stajich J."/>
            <person name="Grigoriev I.V."/>
            <person name="Mortensen U.H."/>
            <person name="De Vries R.P."/>
            <person name="Baker S.E."/>
            <person name="Andersen M.R."/>
        </authorList>
    </citation>
    <scope>NUCLEOTIDE SEQUENCE [LARGE SCALE GENOMIC DNA]</scope>
    <source>
        <strain evidence="2 3">CBS 209.92</strain>
    </source>
</reference>
<dbReference type="InterPro" id="IPR014710">
    <property type="entry name" value="RmlC-like_jellyroll"/>
</dbReference>
<gene>
    <name evidence="2" type="ORF">BJX66DRAFT_330710</name>
</gene>
<comment type="caution">
    <text evidence="2">The sequence shown here is derived from an EMBL/GenBank/DDBJ whole genome shotgun (WGS) entry which is preliminary data.</text>
</comment>
<evidence type="ECO:0000313" key="2">
    <source>
        <dbReference type="EMBL" id="KAL2783288.1"/>
    </source>
</evidence>
<evidence type="ECO:0000259" key="1">
    <source>
        <dbReference type="Pfam" id="PF07883"/>
    </source>
</evidence>
<sequence>MTSLPQNTLPDFKRFITTHNDKGDAIFTTGISDVVPQTVVPGAYFSLAFATNTVPTSLKDNEDLPIYGEYLNENPGLVISKGSVCRVVDIGPGVMSAMHRTVSLDYGVVLEGEVELILDSGETRQMQKGDIAVQRGTCHAWKNITTVAGADGHDEPGWARMLYVLLPIVPVVVDGSRVLGESVPGMGVQSSS</sequence>
<accession>A0ABR4FJ69</accession>
<name>A0ABR4FJ69_9EURO</name>
<evidence type="ECO:0000313" key="3">
    <source>
        <dbReference type="Proteomes" id="UP001610563"/>
    </source>
</evidence>